<proteinExistence type="predicted"/>
<dbReference type="Proteomes" id="UP000663877">
    <property type="component" value="Unassembled WGS sequence"/>
</dbReference>
<comment type="caution">
    <text evidence="2">The sequence shown here is derived from an EMBL/GenBank/DDBJ whole genome shotgun (WGS) entry which is preliminary data.</text>
</comment>
<reference evidence="2" key="1">
    <citation type="submission" date="2021-02" db="EMBL/GenBank/DDBJ databases">
        <authorList>
            <person name="Nowell W R."/>
        </authorList>
    </citation>
    <scope>NUCLEOTIDE SEQUENCE</scope>
</reference>
<protein>
    <submittedName>
        <fullName evidence="2">Uncharacterized protein</fullName>
    </submittedName>
</protein>
<dbReference type="EMBL" id="CAJNOM010002647">
    <property type="protein sequence ID" value="CAF1635535.1"/>
    <property type="molecule type" value="Genomic_DNA"/>
</dbReference>
<dbReference type="EMBL" id="CAJNOI010002331">
    <property type="protein sequence ID" value="CAF1470163.1"/>
    <property type="molecule type" value="Genomic_DNA"/>
</dbReference>
<sequence>MATRSKRKFVEIMLNEFVNIQELATLSKFYVEEPKRLKEACDKADSDDKIKLKEEKALSKEEAERFGRIYEYFEKTGVIKMLQDQQQAEFEGADNLKNISVYSVDQLKKVDELLKSEDES</sequence>
<gene>
    <name evidence="1" type="ORF">BJG266_LOCUS41479</name>
    <name evidence="2" type="ORF">QVE165_LOCUS58341</name>
</gene>
<accession>A0A816DF38</accession>
<name>A0A816DF38_9BILA</name>
<evidence type="ECO:0000313" key="2">
    <source>
        <dbReference type="EMBL" id="CAF1635535.1"/>
    </source>
</evidence>
<keyword evidence="3" id="KW-1185">Reference proteome</keyword>
<dbReference type="OrthoDB" id="10532112at2759"/>
<evidence type="ECO:0000313" key="1">
    <source>
        <dbReference type="EMBL" id="CAF1470163.1"/>
    </source>
</evidence>
<dbReference type="AlphaFoldDB" id="A0A816DF38"/>
<organism evidence="2 3">
    <name type="scientific">Adineta steineri</name>
    <dbReference type="NCBI Taxonomy" id="433720"/>
    <lineage>
        <taxon>Eukaryota</taxon>
        <taxon>Metazoa</taxon>
        <taxon>Spiralia</taxon>
        <taxon>Gnathifera</taxon>
        <taxon>Rotifera</taxon>
        <taxon>Eurotatoria</taxon>
        <taxon>Bdelloidea</taxon>
        <taxon>Adinetida</taxon>
        <taxon>Adinetidae</taxon>
        <taxon>Adineta</taxon>
    </lineage>
</organism>
<dbReference type="Proteomes" id="UP000663832">
    <property type="component" value="Unassembled WGS sequence"/>
</dbReference>
<evidence type="ECO:0000313" key="3">
    <source>
        <dbReference type="Proteomes" id="UP000663832"/>
    </source>
</evidence>